<evidence type="ECO:0000313" key="2">
    <source>
        <dbReference type="Proteomes" id="UP000251088"/>
    </source>
</evidence>
<dbReference type="GO" id="GO:0004337">
    <property type="term" value="F:(2E,6E)-farnesyl diphosphate synthase activity"/>
    <property type="evidence" value="ECO:0007669"/>
    <property type="project" value="UniProtKB-EC"/>
</dbReference>
<dbReference type="EMBL" id="UAWN01000001">
    <property type="protein sequence ID" value="SQC05563.1"/>
    <property type="molecule type" value="Genomic_DNA"/>
</dbReference>
<dbReference type="AlphaFoldDB" id="A0A2X3BXW1"/>
<protein>
    <submittedName>
        <fullName evidence="1">Octaprenyl-diphosphate synthase</fullName>
        <ecNumber evidence="1">2.5.1.10</ecNumber>
    </submittedName>
</protein>
<evidence type="ECO:0000313" key="1">
    <source>
        <dbReference type="EMBL" id="SQC05563.1"/>
    </source>
</evidence>
<gene>
    <name evidence="1" type="primary">ispA_2</name>
    <name evidence="1" type="ORF">NCTC9128_00161</name>
</gene>
<accession>A0A2X3BXW1</accession>
<dbReference type="Proteomes" id="UP000251088">
    <property type="component" value="Unassembled WGS sequence"/>
</dbReference>
<proteinExistence type="predicted"/>
<reference evidence="1 2" key="1">
    <citation type="submission" date="2018-06" db="EMBL/GenBank/DDBJ databases">
        <authorList>
            <consortium name="Pathogen Informatics"/>
            <person name="Doyle S."/>
        </authorList>
    </citation>
    <scope>NUCLEOTIDE SEQUENCE [LARGE SCALE GENOMIC DNA]</scope>
    <source>
        <strain evidence="1 2">NCTC9128</strain>
    </source>
</reference>
<dbReference type="EC" id="2.5.1.10" evidence="1"/>
<sequence>MVSELAQASGVAGMCGGQALDLQAEGSRLIYRRWSVSIATKRAP</sequence>
<name>A0A2X3BXW1_KLEPN</name>
<keyword evidence="1" id="KW-0808">Transferase</keyword>
<organism evidence="1 2">
    <name type="scientific">Klebsiella pneumoniae</name>
    <dbReference type="NCBI Taxonomy" id="573"/>
    <lineage>
        <taxon>Bacteria</taxon>
        <taxon>Pseudomonadati</taxon>
        <taxon>Pseudomonadota</taxon>
        <taxon>Gammaproteobacteria</taxon>
        <taxon>Enterobacterales</taxon>
        <taxon>Enterobacteriaceae</taxon>
        <taxon>Klebsiella/Raoultella group</taxon>
        <taxon>Klebsiella</taxon>
        <taxon>Klebsiella pneumoniae complex</taxon>
    </lineage>
</organism>